<sequence>MSEHHQFICPRDFHLPPPDWRALQAQLLKGGYVLEPRGKQIPYRAISNLVFGLAGLNEGSYQNPEGVWSTGALVARYIQAGYLPADLPIRYDDTLEETLALLAQHGITPDPLFEDYESSDWHSPQYCLGPAARPYLGADTRAAHDQDPRNFPLMLLAFDGPNPSVAVGENLSEPCLPGSNQPLGAMPPFDSHVDFIGAAYKDPAAKWHCEQNGIDYRILELDWRYSLAMGFRMVRMEGLAEEDAHGIAELIGDLTGQAMVWSHRHL</sequence>
<protein>
    <submittedName>
        <fullName evidence="1">Uncharacterized protein</fullName>
    </submittedName>
</protein>
<proteinExistence type="predicted"/>
<dbReference type="OrthoDB" id="6953235at2"/>
<name>A0A2S5GJF0_9BURK</name>
<gene>
    <name evidence="1" type="ORF">C4E15_28060</name>
</gene>
<dbReference type="EMBL" id="PREU01000018">
    <property type="protein sequence ID" value="PPA73044.1"/>
    <property type="molecule type" value="Genomic_DNA"/>
</dbReference>
<evidence type="ECO:0000313" key="2">
    <source>
        <dbReference type="Proteomes" id="UP000239990"/>
    </source>
</evidence>
<dbReference type="RefSeq" id="WP_104145679.1">
    <property type="nucleotide sequence ID" value="NZ_PREU01000018.1"/>
</dbReference>
<organism evidence="1 2">
    <name type="scientific">Achromobacter spanius</name>
    <dbReference type="NCBI Taxonomy" id="217203"/>
    <lineage>
        <taxon>Bacteria</taxon>
        <taxon>Pseudomonadati</taxon>
        <taxon>Pseudomonadota</taxon>
        <taxon>Betaproteobacteria</taxon>
        <taxon>Burkholderiales</taxon>
        <taxon>Alcaligenaceae</taxon>
        <taxon>Achromobacter</taxon>
    </lineage>
</organism>
<dbReference type="Proteomes" id="UP000239990">
    <property type="component" value="Unassembled WGS sequence"/>
</dbReference>
<comment type="caution">
    <text evidence="1">The sequence shown here is derived from an EMBL/GenBank/DDBJ whole genome shotgun (WGS) entry which is preliminary data.</text>
</comment>
<accession>A0A2S5GJF0</accession>
<reference evidence="1 2" key="1">
    <citation type="submission" date="2018-02" db="EMBL/GenBank/DDBJ databases">
        <title>Draft Genome of Achromobacter spanius stain 6.</title>
        <authorList>
            <person name="Gunasekera T.S."/>
            <person name="Radwan O."/>
            <person name="Ruiz O.N."/>
        </authorList>
    </citation>
    <scope>NUCLEOTIDE SEQUENCE [LARGE SCALE GENOMIC DNA]</scope>
    <source>
        <strain evidence="1 2">6</strain>
    </source>
</reference>
<evidence type="ECO:0000313" key="1">
    <source>
        <dbReference type="EMBL" id="PPA73044.1"/>
    </source>
</evidence>
<dbReference type="AlphaFoldDB" id="A0A2S5GJF0"/>